<comment type="similarity">
    <text evidence="3">Belongs to the 3-beta-HSD family.</text>
</comment>
<organism evidence="5 6">
    <name type="scientific">Arabidopsis thaliana</name>
    <name type="common">Mouse-ear cress</name>
    <dbReference type="NCBI Taxonomy" id="3702"/>
    <lineage>
        <taxon>Eukaryota</taxon>
        <taxon>Viridiplantae</taxon>
        <taxon>Streptophyta</taxon>
        <taxon>Embryophyta</taxon>
        <taxon>Tracheophyta</taxon>
        <taxon>Spermatophyta</taxon>
        <taxon>Magnoliopsida</taxon>
        <taxon>eudicotyledons</taxon>
        <taxon>Gunneridae</taxon>
        <taxon>Pentapetalae</taxon>
        <taxon>rosids</taxon>
        <taxon>malvids</taxon>
        <taxon>Brassicales</taxon>
        <taxon>Brassicaceae</taxon>
        <taxon>Camelineae</taxon>
        <taxon>Arabidopsis</taxon>
    </lineage>
</organism>
<proteinExistence type="inferred from homology"/>
<dbReference type="Proteomes" id="UP000516314">
    <property type="component" value="Chromosome 5"/>
</dbReference>
<protein>
    <submittedName>
        <fullName evidence="5">(thale cress) hypothetical protein</fullName>
    </submittedName>
</protein>
<dbReference type="GO" id="GO:0006694">
    <property type="term" value="P:steroid biosynthetic process"/>
    <property type="evidence" value="ECO:0007669"/>
    <property type="project" value="InterPro"/>
</dbReference>
<name>A0A7G2FEM2_ARATH</name>
<dbReference type="AlphaFoldDB" id="A0A7G2FEM2"/>
<accession>A0A7G2FEM2</accession>
<keyword evidence="3" id="KW-1133">Transmembrane helix</keyword>
<dbReference type="InterPro" id="IPR002225">
    <property type="entry name" value="3Beta_OHSteriod_DH/Estase"/>
</dbReference>
<keyword evidence="1" id="KW-0521">NADP</keyword>
<keyword evidence="2 3" id="KW-0560">Oxidoreductase</keyword>
<feature type="transmembrane region" description="Helical" evidence="3">
    <location>
        <begin position="143"/>
        <end position="164"/>
    </location>
</feature>
<dbReference type="GO" id="GO:0016616">
    <property type="term" value="F:oxidoreductase activity, acting on the CH-OH group of donors, NAD or NADP as acceptor"/>
    <property type="evidence" value="ECO:0007669"/>
    <property type="project" value="InterPro"/>
</dbReference>
<evidence type="ECO:0000256" key="3">
    <source>
        <dbReference type="RuleBase" id="RU004475"/>
    </source>
</evidence>
<dbReference type="PANTHER" id="PTHR10366">
    <property type="entry name" value="NAD DEPENDENT EPIMERASE/DEHYDRATASE"/>
    <property type="match status" value="1"/>
</dbReference>
<dbReference type="InterPro" id="IPR050425">
    <property type="entry name" value="NAD(P)_dehydrat-like"/>
</dbReference>
<dbReference type="EMBL" id="LR881470">
    <property type="protein sequence ID" value="CAD5331696.1"/>
    <property type="molecule type" value="Genomic_DNA"/>
</dbReference>
<sequence length="386" mass="42489">MRIVRATETFSAELKEFMCAAVQRRKDDDGFRGSRGGGKSRNAMDLDSDAGNRLVCVTGGVSYLGRAIVKRLLVHGYSVRIVVDCPEDKEKVSEMEADAETASFSNMITSVVSRLTEIDSLIKAFDGCAGVFHTSAFVDPAGVSGYSVCFIFIFLCTMWTAIYIRKSMAELEAKVSESVIEACTRTASVRKCVFTSSLLACAWQKNPCNSLDHSVINEESWSDEQLCIDNKLWYALGKLKAEKAAWRIADSKGLKLATICPALITGPDFFNRNSTSTLAYLKGAKEMYSNGLLATMDVNRLAKAHVCLWEGLGNKTAFGRYICFDTILSRDGAEKLAKDIDVQIEKICGNSNDSDANTETEASLQISDKKLLDLMSRTLRSCYHES</sequence>
<dbReference type="InterPro" id="IPR036291">
    <property type="entry name" value="NAD(P)-bd_dom_sf"/>
</dbReference>
<dbReference type="Pfam" id="PF01073">
    <property type="entry name" value="3Beta_HSD"/>
    <property type="match status" value="1"/>
</dbReference>
<dbReference type="FunFam" id="3.40.50.720:FF:000388">
    <property type="entry name" value="Cinnamoyl-CoA reductase-like SNL6"/>
    <property type="match status" value="1"/>
</dbReference>
<gene>
    <name evidence="5" type="ORF">AT9943_LOCUS19148</name>
</gene>
<feature type="domain" description="3-beta hydroxysteroid dehydrogenase/isomerase" evidence="4">
    <location>
        <begin position="57"/>
        <end position="268"/>
    </location>
</feature>
<keyword evidence="3" id="KW-0812">Transmembrane</keyword>
<evidence type="ECO:0000259" key="4">
    <source>
        <dbReference type="Pfam" id="PF01073"/>
    </source>
</evidence>
<evidence type="ECO:0000256" key="2">
    <source>
        <dbReference type="ARBA" id="ARBA00023002"/>
    </source>
</evidence>
<evidence type="ECO:0000313" key="5">
    <source>
        <dbReference type="EMBL" id="CAD5331696.1"/>
    </source>
</evidence>
<evidence type="ECO:0000313" key="6">
    <source>
        <dbReference type="Proteomes" id="UP000516314"/>
    </source>
</evidence>
<reference evidence="5 6" key="1">
    <citation type="submission" date="2020-09" db="EMBL/GenBank/DDBJ databases">
        <authorList>
            <person name="Ashkenazy H."/>
        </authorList>
    </citation>
    <scope>NUCLEOTIDE SEQUENCE [LARGE SCALE GENOMIC DNA]</scope>
    <source>
        <strain evidence="6">cv. Cdm-0</strain>
    </source>
</reference>
<dbReference type="CDD" id="cd08958">
    <property type="entry name" value="FR_SDR_e"/>
    <property type="match status" value="1"/>
</dbReference>
<dbReference type="SUPFAM" id="SSF51735">
    <property type="entry name" value="NAD(P)-binding Rossmann-fold domains"/>
    <property type="match status" value="1"/>
</dbReference>
<evidence type="ECO:0000256" key="1">
    <source>
        <dbReference type="ARBA" id="ARBA00022857"/>
    </source>
</evidence>
<dbReference type="Gene3D" id="3.40.50.720">
    <property type="entry name" value="NAD(P)-binding Rossmann-like Domain"/>
    <property type="match status" value="1"/>
</dbReference>
<keyword evidence="3" id="KW-0472">Membrane</keyword>
<dbReference type="PANTHER" id="PTHR10366:SF483">
    <property type="entry name" value="CINNAMOYL COA REDUCTASE-LIKE PROTEIN"/>
    <property type="match status" value="1"/>
</dbReference>